<evidence type="ECO:0000256" key="1">
    <source>
        <dbReference type="SAM" id="MobiDB-lite"/>
    </source>
</evidence>
<name>A0ABP8UGD6_9ACTN</name>
<dbReference type="PANTHER" id="PTHR14969:SF13">
    <property type="entry name" value="AT30094P"/>
    <property type="match status" value="1"/>
</dbReference>
<feature type="transmembrane region" description="Helical" evidence="2">
    <location>
        <begin position="42"/>
        <end position="64"/>
    </location>
</feature>
<gene>
    <name evidence="4" type="ORF">GCM10023196_057240</name>
</gene>
<feature type="domain" description="Phosphatidic acid phosphatase type 2/haloperoxidase" evidence="3">
    <location>
        <begin position="70"/>
        <end position="179"/>
    </location>
</feature>
<feature type="transmembrane region" description="Helical" evidence="2">
    <location>
        <begin position="164"/>
        <end position="182"/>
    </location>
</feature>
<reference evidence="5" key="1">
    <citation type="journal article" date="2019" name="Int. J. Syst. Evol. Microbiol.">
        <title>The Global Catalogue of Microorganisms (GCM) 10K type strain sequencing project: providing services to taxonomists for standard genome sequencing and annotation.</title>
        <authorList>
            <consortium name="The Broad Institute Genomics Platform"/>
            <consortium name="The Broad Institute Genome Sequencing Center for Infectious Disease"/>
            <person name="Wu L."/>
            <person name="Ma J."/>
        </authorList>
    </citation>
    <scope>NUCLEOTIDE SEQUENCE [LARGE SCALE GENOMIC DNA]</scope>
    <source>
        <strain evidence="5">JCM 17939</strain>
    </source>
</reference>
<proteinExistence type="predicted"/>
<protein>
    <recommendedName>
        <fullName evidence="3">Phosphatidic acid phosphatase type 2/haloperoxidase domain-containing protein</fullName>
    </recommendedName>
</protein>
<dbReference type="PANTHER" id="PTHR14969">
    <property type="entry name" value="SPHINGOSINE-1-PHOSPHATE PHOSPHOHYDROLASE"/>
    <property type="match status" value="1"/>
</dbReference>
<evidence type="ECO:0000259" key="3">
    <source>
        <dbReference type="SMART" id="SM00014"/>
    </source>
</evidence>
<sequence length="215" mass="22359">MALAALGLAAKTSALTRADIRLDEHLATLRTPVFTLVAKAATLAAQAEVGLVAAVVVPAALWLLRRRRDALLTGCLMVGALAIAFAVKTLVAEHRPPKRLWAIPPDNAMSFPSGHTTVAAAVALLLGMLVRGRLRPLATAAGVIFAGVVASARMYLGVHYLLDVVGGCLAAVSAALLVSGFLDLPRIRRGLEDVGTPAAGRHHAGRTPRIPAGRR</sequence>
<evidence type="ECO:0000313" key="4">
    <source>
        <dbReference type="EMBL" id="GAA4630725.1"/>
    </source>
</evidence>
<dbReference type="Proteomes" id="UP001501442">
    <property type="component" value="Unassembled WGS sequence"/>
</dbReference>
<dbReference type="Pfam" id="PF01569">
    <property type="entry name" value="PAP2"/>
    <property type="match status" value="1"/>
</dbReference>
<evidence type="ECO:0000256" key="2">
    <source>
        <dbReference type="SAM" id="Phobius"/>
    </source>
</evidence>
<feature type="region of interest" description="Disordered" evidence="1">
    <location>
        <begin position="195"/>
        <end position="215"/>
    </location>
</feature>
<dbReference type="SUPFAM" id="SSF48317">
    <property type="entry name" value="Acid phosphatase/Vanadium-dependent haloperoxidase"/>
    <property type="match status" value="1"/>
</dbReference>
<feature type="transmembrane region" description="Helical" evidence="2">
    <location>
        <begin position="111"/>
        <end position="130"/>
    </location>
</feature>
<evidence type="ECO:0000313" key="5">
    <source>
        <dbReference type="Proteomes" id="UP001501442"/>
    </source>
</evidence>
<dbReference type="SMART" id="SM00014">
    <property type="entry name" value="acidPPc"/>
    <property type="match status" value="1"/>
</dbReference>
<accession>A0ABP8UGD6</accession>
<organism evidence="4 5">
    <name type="scientific">Actinoallomurus vinaceus</name>
    <dbReference type="NCBI Taxonomy" id="1080074"/>
    <lineage>
        <taxon>Bacteria</taxon>
        <taxon>Bacillati</taxon>
        <taxon>Actinomycetota</taxon>
        <taxon>Actinomycetes</taxon>
        <taxon>Streptosporangiales</taxon>
        <taxon>Thermomonosporaceae</taxon>
        <taxon>Actinoallomurus</taxon>
    </lineage>
</organism>
<dbReference type="EMBL" id="BAABHK010000008">
    <property type="protein sequence ID" value="GAA4630725.1"/>
    <property type="molecule type" value="Genomic_DNA"/>
</dbReference>
<dbReference type="InterPro" id="IPR000326">
    <property type="entry name" value="PAP2/HPO"/>
</dbReference>
<comment type="caution">
    <text evidence="4">The sequence shown here is derived from an EMBL/GenBank/DDBJ whole genome shotgun (WGS) entry which is preliminary data.</text>
</comment>
<dbReference type="InterPro" id="IPR036938">
    <property type="entry name" value="PAP2/HPO_sf"/>
</dbReference>
<keyword evidence="2" id="KW-0472">Membrane</keyword>
<dbReference type="Gene3D" id="1.20.144.10">
    <property type="entry name" value="Phosphatidic acid phosphatase type 2/haloperoxidase"/>
    <property type="match status" value="1"/>
</dbReference>
<keyword evidence="5" id="KW-1185">Reference proteome</keyword>
<feature type="transmembrane region" description="Helical" evidence="2">
    <location>
        <begin position="71"/>
        <end position="91"/>
    </location>
</feature>
<keyword evidence="2" id="KW-0812">Transmembrane</keyword>
<keyword evidence="2" id="KW-1133">Transmembrane helix</keyword>
<feature type="transmembrane region" description="Helical" evidence="2">
    <location>
        <begin position="137"/>
        <end position="158"/>
    </location>
</feature>
<feature type="compositionally biased region" description="Basic residues" evidence="1">
    <location>
        <begin position="200"/>
        <end position="215"/>
    </location>
</feature>